<organism evidence="2">
    <name type="scientific">marine metagenome</name>
    <dbReference type="NCBI Taxonomy" id="408172"/>
    <lineage>
        <taxon>unclassified sequences</taxon>
        <taxon>metagenomes</taxon>
        <taxon>ecological metagenomes</taxon>
    </lineage>
</organism>
<dbReference type="InterPro" id="IPR051676">
    <property type="entry name" value="UPF0053_domain"/>
</dbReference>
<sequence>MITVLTITLLVLFNALYVAAEFATVSARRTRINQIAQDGNVLARQLLPIINDINRLDSYVAACQVGITATSLLLGAYGQNVLAVRIEPLLYKLGSFAGPTAHSLSITTTLIVLTGLQMILGELLPKSIAIQYPEKVSLATLLPMRWSLRIFQPLIWIFNGSGKLLLKTLGLDTDNRHSTAHTLPEIQLLAADSKDAGILTSGAYLMLRNTLRLRNLTAKHIMTPRKLLMTAPDTMPTSKLLPICT</sequence>
<protein>
    <recommendedName>
        <fullName evidence="1">CNNM transmembrane domain-containing protein</fullName>
    </recommendedName>
</protein>
<dbReference type="PANTHER" id="PTHR43099">
    <property type="entry name" value="UPF0053 PROTEIN YRKA"/>
    <property type="match status" value="1"/>
</dbReference>
<dbReference type="Pfam" id="PF01595">
    <property type="entry name" value="CNNM"/>
    <property type="match status" value="1"/>
</dbReference>
<evidence type="ECO:0000313" key="2">
    <source>
        <dbReference type="EMBL" id="SVC66741.1"/>
    </source>
</evidence>
<dbReference type="InterPro" id="IPR002550">
    <property type="entry name" value="CNNM"/>
</dbReference>
<gene>
    <name evidence="2" type="ORF">METZ01_LOCUS319595</name>
</gene>
<proteinExistence type="predicted"/>
<evidence type="ECO:0000259" key="1">
    <source>
        <dbReference type="PROSITE" id="PS51846"/>
    </source>
</evidence>
<name>A0A382P4H3_9ZZZZ</name>
<dbReference type="PROSITE" id="PS51846">
    <property type="entry name" value="CNNM"/>
    <property type="match status" value="1"/>
</dbReference>
<reference evidence="2" key="1">
    <citation type="submission" date="2018-05" db="EMBL/GenBank/DDBJ databases">
        <authorList>
            <person name="Lanie J.A."/>
            <person name="Ng W.-L."/>
            <person name="Kazmierczak K.M."/>
            <person name="Andrzejewski T.M."/>
            <person name="Davidsen T.M."/>
            <person name="Wayne K.J."/>
            <person name="Tettelin H."/>
            <person name="Glass J.I."/>
            <person name="Rusch D."/>
            <person name="Podicherti R."/>
            <person name="Tsui H.-C.T."/>
            <person name="Winkler M.E."/>
        </authorList>
    </citation>
    <scope>NUCLEOTIDE SEQUENCE</scope>
</reference>
<feature type="non-terminal residue" evidence="2">
    <location>
        <position position="245"/>
    </location>
</feature>
<feature type="domain" description="CNNM transmembrane" evidence="1">
    <location>
        <begin position="1"/>
        <end position="203"/>
    </location>
</feature>
<dbReference type="EMBL" id="UINC01103948">
    <property type="protein sequence ID" value="SVC66741.1"/>
    <property type="molecule type" value="Genomic_DNA"/>
</dbReference>
<dbReference type="PANTHER" id="PTHR43099:SF4">
    <property type="entry name" value="INTEGRAL MEMBRANE PROTEIN"/>
    <property type="match status" value="1"/>
</dbReference>
<accession>A0A382P4H3</accession>
<dbReference type="AlphaFoldDB" id="A0A382P4H3"/>